<evidence type="ECO:0000313" key="4">
    <source>
        <dbReference type="EMBL" id="RLU24066.1"/>
    </source>
</evidence>
<feature type="compositionally biased region" description="Acidic residues" evidence="2">
    <location>
        <begin position="262"/>
        <end position="273"/>
    </location>
</feature>
<evidence type="ECO:0000259" key="3">
    <source>
        <dbReference type="Pfam" id="PF21924"/>
    </source>
</evidence>
<dbReference type="GO" id="GO:0003677">
    <property type="term" value="F:DNA binding"/>
    <property type="evidence" value="ECO:0007669"/>
    <property type="project" value="InterPro"/>
</dbReference>
<evidence type="ECO:0000256" key="2">
    <source>
        <dbReference type="SAM" id="MobiDB-lite"/>
    </source>
</evidence>
<feature type="compositionally biased region" description="Basic and acidic residues" evidence="2">
    <location>
        <begin position="237"/>
        <end position="251"/>
    </location>
</feature>
<reference evidence="4" key="1">
    <citation type="journal article" date="2018" name="Genome Res.">
        <title>The genomic architecture and molecular evolution of ant odorant receptors.</title>
        <authorList>
            <person name="McKenzie S.K."/>
            <person name="Kronauer D.J.C."/>
        </authorList>
    </citation>
    <scope>NUCLEOTIDE SEQUENCE [LARGE SCALE GENOMIC DNA]</scope>
    <source>
        <strain evidence="4">Clonal line C1</strain>
    </source>
</reference>
<dbReference type="InterPro" id="IPR053962">
    <property type="entry name" value="XRCC4_CC"/>
</dbReference>
<dbReference type="InterPro" id="IPR014751">
    <property type="entry name" value="XRCC4-like_C"/>
</dbReference>
<name>A0A3L8DUV4_OOCBI</name>
<dbReference type="GO" id="GO:0006303">
    <property type="term" value="P:double-strand break repair via nonhomologous end joining"/>
    <property type="evidence" value="ECO:0007669"/>
    <property type="project" value="TreeGrafter"/>
</dbReference>
<reference evidence="4" key="2">
    <citation type="submission" date="2018-07" db="EMBL/GenBank/DDBJ databases">
        <authorList>
            <person name="Mckenzie S.K."/>
            <person name="Kronauer D.J.C."/>
        </authorList>
    </citation>
    <scope>NUCLEOTIDE SEQUENCE</scope>
    <source>
        <strain evidence="4">Clonal line C1</strain>
    </source>
</reference>
<organism evidence="4">
    <name type="scientific">Ooceraea biroi</name>
    <name type="common">Clonal raider ant</name>
    <name type="synonym">Cerapachys biroi</name>
    <dbReference type="NCBI Taxonomy" id="2015173"/>
    <lineage>
        <taxon>Eukaryota</taxon>
        <taxon>Metazoa</taxon>
        <taxon>Ecdysozoa</taxon>
        <taxon>Arthropoda</taxon>
        <taxon>Hexapoda</taxon>
        <taxon>Insecta</taxon>
        <taxon>Pterygota</taxon>
        <taxon>Neoptera</taxon>
        <taxon>Endopterygota</taxon>
        <taxon>Hymenoptera</taxon>
        <taxon>Apocrita</taxon>
        <taxon>Aculeata</taxon>
        <taxon>Formicoidea</taxon>
        <taxon>Formicidae</taxon>
        <taxon>Dorylinae</taxon>
        <taxon>Ooceraea</taxon>
    </lineage>
</organism>
<feature type="coiled-coil region" evidence="1">
    <location>
        <begin position="98"/>
        <end position="125"/>
    </location>
</feature>
<proteinExistence type="predicted"/>
<evidence type="ECO:0000256" key="1">
    <source>
        <dbReference type="SAM" id="Coils"/>
    </source>
</evidence>
<dbReference type="Pfam" id="PF21924">
    <property type="entry name" value="XRCC4_CC"/>
    <property type="match status" value="1"/>
</dbReference>
<dbReference type="GO" id="GO:0032807">
    <property type="term" value="C:DNA ligase IV complex"/>
    <property type="evidence" value="ECO:0007669"/>
    <property type="project" value="TreeGrafter"/>
</dbReference>
<dbReference type="Proteomes" id="UP000279307">
    <property type="component" value="Chromosome 4"/>
</dbReference>
<sequence>MINVSVSQLVNQVDNGQFTLYVEWEDTYFKIILLRSCTVPLKGETYLEKTKQAFSGKNTDIQFFLQDDTFTWKQQNILTRGEITVHPLSNVLIVSDTLKELLERYQDCQERIVTLEKENECLNKTNGKLITDVETMIDMKNKMEKDLYGKFLLLLNTKKERIRELQKIIDGNKQVTKSAYDETTDDESEGSNGGSKKTCDTKKRKNEQKTEPKSSKRNFKRRTNSFSSDSTSPEPSTSKDERVLRSTDARHTIQPKQLPNTPEEESEEDLFSQ</sequence>
<dbReference type="PANTHER" id="PTHR28559">
    <property type="entry name" value="DNA REPAIR PROTEIN XRCC4"/>
    <property type="match status" value="1"/>
</dbReference>
<dbReference type="Gene3D" id="1.20.5.370">
    <property type="match status" value="1"/>
</dbReference>
<dbReference type="GO" id="GO:0010165">
    <property type="term" value="P:response to X-ray"/>
    <property type="evidence" value="ECO:0007669"/>
    <property type="project" value="TreeGrafter"/>
</dbReference>
<keyword evidence="1" id="KW-0175">Coiled coil</keyword>
<dbReference type="AlphaFoldDB" id="A0A3L8DUV4"/>
<dbReference type="SUPFAM" id="SSF58022">
    <property type="entry name" value="XRCC4, C-terminal oligomerization domain"/>
    <property type="match status" value="1"/>
</dbReference>
<dbReference type="OrthoDB" id="8064436at2759"/>
<feature type="compositionally biased region" description="Basic and acidic residues" evidence="2">
    <location>
        <begin position="197"/>
        <end position="214"/>
    </location>
</feature>
<feature type="domain" description="XRCC4 coiled-coil" evidence="3">
    <location>
        <begin position="94"/>
        <end position="165"/>
    </location>
</feature>
<dbReference type="PANTHER" id="PTHR28559:SF1">
    <property type="entry name" value="DNA REPAIR PROTEIN XRCC4"/>
    <property type="match status" value="1"/>
</dbReference>
<dbReference type="InterPro" id="IPR010585">
    <property type="entry name" value="DNA_repair_prot_XRCC4"/>
</dbReference>
<comment type="caution">
    <text evidence="4">The sequence shown here is derived from an EMBL/GenBank/DDBJ whole genome shotgun (WGS) entry which is preliminary data.</text>
</comment>
<dbReference type="GO" id="GO:0006310">
    <property type="term" value="P:DNA recombination"/>
    <property type="evidence" value="ECO:0007669"/>
    <property type="project" value="InterPro"/>
</dbReference>
<gene>
    <name evidence="4" type="ORF">DMN91_004275</name>
</gene>
<dbReference type="GO" id="GO:0005958">
    <property type="term" value="C:DNA-dependent protein kinase-DNA ligase 4 complex"/>
    <property type="evidence" value="ECO:0007669"/>
    <property type="project" value="TreeGrafter"/>
</dbReference>
<protein>
    <recommendedName>
        <fullName evidence="3">XRCC4 coiled-coil domain-containing protein</fullName>
    </recommendedName>
</protein>
<feature type="compositionally biased region" description="Low complexity" evidence="2">
    <location>
        <begin position="225"/>
        <end position="236"/>
    </location>
</feature>
<dbReference type="EMBL" id="QOIP01000004">
    <property type="protein sequence ID" value="RLU24066.1"/>
    <property type="molecule type" value="Genomic_DNA"/>
</dbReference>
<feature type="region of interest" description="Disordered" evidence="2">
    <location>
        <begin position="176"/>
        <end position="273"/>
    </location>
</feature>
<accession>A0A3L8DUV4</accession>